<accession>A0A3S3PW89</accession>
<evidence type="ECO:0000259" key="8">
    <source>
        <dbReference type="Pfam" id="PF07696"/>
    </source>
</evidence>
<evidence type="ECO:0000259" key="6">
    <source>
        <dbReference type="Pfam" id="PF02518"/>
    </source>
</evidence>
<feature type="domain" description="7TM-DISM receptor extracellular" evidence="8">
    <location>
        <begin position="32"/>
        <end position="146"/>
    </location>
</feature>
<dbReference type="Pfam" id="PF07696">
    <property type="entry name" value="7TMR-DISMED2"/>
    <property type="match status" value="1"/>
</dbReference>
<keyword evidence="4" id="KW-0472">Membrane</keyword>
<feature type="transmembrane region" description="Helical" evidence="4">
    <location>
        <begin position="293"/>
        <end position="312"/>
    </location>
</feature>
<keyword evidence="10" id="KW-1185">Reference proteome</keyword>
<dbReference type="Pfam" id="PF07695">
    <property type="entry name" value="7TMR-DISM_7TM"/>
    <property type="match status" value="1"/>
</dbReference>
<evidence type="ECO:0000256" key="4">
    <source>
        <dbReference type="SAM" id="Phobius"/>
    </source>
</evidence>
<evidence type="ECO:0000256" key="1">
    <source>
        <dbReference type="ARBA" id="ARBA00022679"/>
    </source>
</evidence>
<keyword evidence="5" id="KW-0732">Signal</keyword>
<keyword evidence="2" id="KW-0418">Kinase</keyword>
<dbReference type="PANTHER" id="PTHR24421:SF59">
    <property type="entry name" value="OXYGEN SENSOR HISTIDINE KINASE NREB"/>
    <property type="match status" value="1"/>
</dbReference>
<dbReference type="GO" id="GO:0000160">
    <property type="term" value="P:phosphorelay signal transduction system"/>
    <property type="evidence" value="ECO:0007669"/>
    <property type="project" value="UniProtKB-KW"/>
</dbReference>
<proteinExistence type="predicted"/>
<feature type="domain" description="7TM-DISM receptor extracellular" evidence="7">
    <location>
        <begin position="170"/>
        <end position="374"/>
    </location>
</feature>
<evidence type="ECO:0000256" key="3">
    <source>
        <dbReference type="ARBA" id="ARBA00023012"/>
    </source>
</evidence>
<evidence type="ECO:0000313" key="9">
    <source>
        <dbReference type="EMBL" id="RWU10934.1"/>
    </source>
</evidence>
<evidence type="ECO:0000313" key="10">
    <source>
        <dbReference type="Proteomes" id="UP000284120"/>
    </source>
</evidence>
<dbReference type="InterPro" id="IPR011622">
    <property type="entry name" value="7TMR_DISM_rcpt_extracell_dom2"/>
</dbReference>
<dbReference type="Gene3D" id="3.30.565.10">
    <property type="entry name" value="Histidine kinase-like ATPase, C-terminal domain"/>
    <property type="match status" value="1"/>
</dbReference>
<feature type="transmembrane region" description="Helical" evidence="4">
    <location>
        <begin position="266"/>
        <end position="287"/>
    </location>
</feature>
<feature type="transmembrane region" description="Helical" evidence="4">
    <location>
        <begin position="197"/>
        <end position="218"/>
    </location>
</feature>
<gene>
    <name evidence="9" type="ORF">DPV69_06280</name>
</gene>
<dbReference type="GO" id="GO:0016301">
    <property type="term" value="F:kinase activity"/>
    <property type="evidence" value="ECO:0007669"/>
    <property type="project" value="UniProtKB-KW"/>
</dbReference>
<dbReference type="InterPro" id="IPR003594">
    <property type="entry name" value="HATPase_dom"/>
</dbReference>
<evidence type="ECO:0000256" key="5">
    <source>
        <dbReference type="SAM" id="SignalP"/>
    </source>
</evidence>
<feature type="transmembrane region" description="Helical" evidence="4">
    <location>
        <begin position="324"/>
        <end position="346"/>
    </location>
</feature>
<evidence type="ECO:0000259" key="7">
    <source>
        <dbReference type="Pfam" id="PF07695"/>
    </source>
</evidence>
<feature type="transmembrane region" description="Helical" evidence="4">
    <location>
        <begin position="168"/>
        <end position="190"/>
    </location>
</feature>
<reference evidence="9 10" key="1">
    <citation type="submission" date="2018-06" db="EMBL/GenBank/DDBJ databases">
        <title>Pedobacter endophyticus sp. nov., an endophytic bacterium isolated from a leaf of Triticum aestivum.</title>
        <authorList>
            <person name="Zhang L."/>
        </authorList>
    </citation>
    <scope>NUCLEOTIDE SEQUENCE [LARGE SCALE GENOMIC DNA]</scope>
    <source>
        <strain evidence="9 10">CM134L-2</strain>
    </source>
</reference>
<dbReference type="Gene3D" id="2.60.40.2380">
    <property type="match status" value="1"/>
</dbReference>
<dbReference type="InterPro" id="IPR050482">
    <property type="entry name" value="Sensor_HK_TwoCompSys"/>
</dbReference>
<feature type="chain" id="PRO_5018668752" description="Histidine kinase domain-containing protein" evidence="5">
    <location>
        <begin position="21"/>
        <end position="592"/>
    </location>
</feature>
<name>A0A3S3PW89_9SPHI</name>
<protein>
    <recommendedName>
        <fullName evidence="11">Histidine kinase domain-containing protein</fullName>
    </recommendedName>
</protein>
<dbReference type="AlphaFoldDB" id="A0A3S3PW89"/>
<dbReference type="CDD" id="cd16917">
    <property type="entry name" value="HATPase_UhpB-NarQ-NarX-like"/>
    <property type="match status" value="1"/>
</dbReference>
<dbReference type="RefSeq" id="WP_113646418.1">
    <property type="nucleotide sequence ID" value="NZ_QMHN01000001.1"/>
</dbReference>
<sequence>MRITCLVSILLLFAWFKTSATIPQQFSVKAGYIVDHGSKWELKEVQQQKTKPFEIGQKINLGYNRNDAVWCYFKVKNNDTTKAANVWLCFDNYHIDSLTIFDQDQVFLMGDRTKGQSTFMSTMGYPLHFYPGQERILWARLTKRTSFFDFSFNLASTSQLEAQSSKKMTWIAFFIGIAFLLLMINGILLAMTRNRLYAYYIGYSVLTVCYVVVTTNFAKHLLFPKLLLLSEIRIFSGALWYIALSYFLCCFLALKQHQPFKYKIINLLCGINLLLVLFSAILLWIYPTFDFRYFFISGYVIFMLAIVVLFWASVAHLKVERDQAIYALLAFAPQLAWGGCLILKTFEIIPYALGDSWMIFASLYEVFLFGAVLSRNYVEVYLKNTQLMQEVILEKENSLRTINHVQLRERRNIANIIHDNVGSKIAHIMHLFDMKNAKLAKQNIRELASDIRDISHKILPKALDEGALVSSLRSQIAILNAGLDDAEIELFCYDFPERIEEKWIYDLYLIALEAISNSFKHGKARLVTIEFYGYADSYHFQFTDDGCGFDVQQTGMGFGLENMEKRVGYYQGHFEISSVEEEGTVIQIVIPA</sequence>
<dbReference type="Pfam" id="PF02518">
    <property type="entry name" value="HATPase_c"/>
    <property type="match status" value="1"/>
</dbReference>
<evidence type="ECO:0008006" key="11">
    <source>
        <dbReference type="Google" id="ProtNLM"/>
    </source>
</evidence>
<dbReference type="EMBL" id="SAYW01000001">
    <property type="protein sequence ID" value="RWU10934.1"/>
    <property type="molecule type" value="Genomic_DNA"/>
</dbReference>
<keyword evidence="3" id="KW-0902">Two-component regulatory system</keyword>
<dbReference type="InterPro" id="IPR036890">
    <property type="entry name" value="HATPase_C_sf"/>
</dbReference>
<dbReference type="SUPFAM" id="SSF55874">
    <property type="entry name" value="ATPase domain of HSP90 chaperone/DNA topoisomerase II/histidine kinase"/>
    <property type="match status" value="1"/>
</dbReference>
<dbReference type="Proteomes" id="UP000284120">
    <property type="component" value="Unassembled WGS sequence"/>
</dbReference>
<keyword evidence="4" id="KW-0812">Transmembrane</keyword>
<feature type="domain" description="Histidine kinase/HSP90-like ATPase" evidence="6">
    <location>
        <begin position="506"/>
        <end position="591"/>
    </location>
</feature>
<keyword evidence="1" id="KW-0808">Transferase</keyword>
<dbReference type="OrthoDB" id="613787at2"/>
<organism evidence="9 10">
    <name type="scientific">Pedobacter chitinilyticus</name>
    <dbReference type="NCBI Taxonomy" id="2233776"/>
    <lineage>
        <taxon>Bacteria</taxon>
        <taxon>Pseudomonadati</taxon>
        <taxon>Bacteroidota</taxon>
        <taxon>Sphingobacteriia</taxon>
        <taxon>Sphingobacteriales</taxon>
        <taxon>Sphingobacteriaceae</taxon>
        <taxon>Pedobacter</taxon>
    </lineage>
</organism>
<dbReference type="PANTHER" id="PTHR24421">
    <property type="entry name" value="NITRATE/NITRITE SENSOR PROTEIN NARX-RELATED"/>
    <property type="match status" value="1"/>
</dbReference>
<evidence type="ECO:0000256" key="2">
    <source>
        <dbReference type="ARBA" id="ARBA00022777"/>
    </source>
</evidence>
<feature type="transmembrane region" description="Helical" evidence="4">
    <location>
        <begin position="238"/>
        <end position="254"/>
    </location>
</feature>
<feature type="transmembrane region" description="Helical" evidence="4">
    <location>
        <begin position="358"/>
        <end position="378"/>
    </location>
</feature>
<comment type="caution">
    <text evidence="9">The sequence shown here is derived from an EMBL/GenBank/DDBJ whole genome shotgun (WGS) entry which is preliminary data.</text>
</comment>
<keyword evidence="4" id="KW-1133">Transmembrane helix</keyword>
<dbReference type="InterPro" id="IPR011623">
    <property type="entry name" value="7TMR_DISM_rcpt_extracell_dom1"/>
</dbReference>
<feature type="signal peptide" evidence="5">
    <location>
        <begin position="1"/>
        <end position="20"/>
    </location>
</feature>